<dbReference type="EMBL" id="CAJOBH010235270">
    <property type="protein sequence ID" value="CAF5088052.1"/>
    <property type="molecule type" value="Genomic_DNA"/>
</dbReference>
<dbReference type="GO" id="GO:0030866">
    <property type="term" value="P:cortical actin cytoskeleton organization"/>
    <property type="evidence" value="ECO:0007669"/>
    <property type="project" value="TreeGrafter"/>
</dbReference>
<dbReference type="PANTHER" id="PTHR12093">
    <property type="entry name" value="NCK-ASSOCIATED PROTEIN 1"/>
    <property type="match status" value="1"/>
</dbReference>
<dbReference type="GO" id="GO:0016477">
    <property type="term" value="P:cell migration"/>
    <property type="evidence" value="ECO:0007669"/>
    <property type="project" value="TreeGrafter"/>
</dbReference>
<dbReference type="Proteomes" id="UP000681720">
    <property type="component" value="Unassembled WGS sequence"/>
</dbReference>
<feature type="non-terminal residue" evidence="3">
    <location>
        <position position="1"/>
    </location>
</feature>
<organism evidence="3 4">
    <name type="scientific">Rotaria magnacalcarata</name>
    <dbReference type="NCBI Taxonomy" id="392030"/>
    <lineage>
        <taxon>Eukaryota</taxon>
        <taxon>Metazoa</taxon>
        <taxon>Spiralia</taxon>
        <taxon>Gnathifera</taxon>
        <taxon>Rotifera</taxon>
        <taxon>Eurotatoria</taxon>
        <taxon>Bdelloidea</taxon>
        <taxon>Philodinida</taxon>
        <taxon>Philodinidae</taxon>
        <taxon>Rotaria</taxon>
    </lineage>
</organism>
<comment type="similarity">
    <text evidence="1">Belongs to the HEM-1/HEM-2 family.</text>
</comment>
<accession>A0A8S3HRY5</accession>
<evidence type="ECO:0000313" key="3">
    <source>
        <dbReference type="EMBL" id="CAF5186544.1"/>
    </source>
</evidence>
<protein>
    <submittedName>
        <fullName evidence="3">Uncharacterized protein</fullName>
    </submittedName>
</protein>
<evidence type="ECO:0000313" key="4">
    <source>
        <dbReference type="Proteomes" id="UP000681720"/>
    </source>
</evidence>
<dbReference type="GO" id="GO:0030031">
    <property type="term" value="P:cell projection assembly"/>
    <property type="evidence" value="ECO:0007669"/>
    <property type="project" value="TreeGrafter"/>
</dbReference>
<name>A0A8S3HRY5_9BILA</name>
<evidence type="ECO:0000313" key="2">
    <source>
        <dbReference type="EMBL" id="CAF5088052.1"/>
    </source>
</evidence>
<dbReference type="GO" id="GO:0048812">
    <property type="term" value="P:neuron projection morphogenesis"/>
    <property type="evidence" value="ECO:0007669"/>
    <property type="project" value="TreeGrafter"/>
</dbReference>
<dbReference type="GO" id="GO:0031209">
    <property type="term" value="C:SCAR complex"/>
    <property type="evidence" value="ECO:0007669"/>
    <property type="project" value="TreeGrafter"/>
</dbReference>
<dbReference type="PANTHER" id="PTHR12093:SF10">
    <property type="entry name" value="MEMBRANE-ASSOCIATED PROTEIN HEM"/>
    <property type="match status" value="1"/>
</dbReference>
<dbReference type="EMBL" id="CAJOBJ010334043">
    <property type="protein sequence ID" value="CAF5186544.1"/>
    <property type="molecule type" value="Genomic_DNA"/>
</dbReference>
<sequence length="124" mass="14322">INRMAHQINPHQQKLAEKLTILNDRGIGMLTRIFNIKKACAETKSKPSFLLDKNLESVLRQIQKKFPAVDKSQFQALTSIKTDIIKSLAIYYFTFVDLLEFRDHVTDLLTTIDACQVHFDIVCR</sequence>
<evidence type="ECO:0000256" key="1">
    <source>
        <dbReference type="ARBA" id="ARBA00037947"/>
    </source>
</evidence>
<reference evidence="3" key="1">
    <citation type="submission" date="2021-02" db="EMBL/GenBank/DDBJ databases">
        <authorList>
            <person name="Nowell W R."/>
        </authorList>
    </citation>
    <scope>NUCLEOTIDE SEQUENCE</scope>
</reference>
<dbReference type="AlphaFoldDB" id="A0A8S3HRY5"/>
<comment type="caution">
    <text evidence="3">The sequence shown here is derived from an EMBL/GenBank/DDBJ whole genome shotgun (WGS) entry which is preliminary data.</text>
</comment>
<dbReference type="Pfam" id="PF09735">
    <property type="entry name" value="Nckap1"/>
    <property type="match status" value="1"/>
</dbReference>
<dbReference type="InterPro" id="IPR019137">
    <property type="entry name" value="Nck-associated_protein-1"/>
</dbReference>
<proteinExistence type="inferred from homology"/>
<dbReference type="Proteomes" id="UP000681967">
    <property type="component" value="Unassembled WGS sequence"/>
</dbReference>
<gene>
    <name evidence="2" type="ORF">BYL167_LOCUS62779</name>
    <name evidence="3" type="ORF">GIL414_LOCUS71310</name>
</gene>